<dbReference type="Proteomes" id="UP000314294">
    <property type="component" value="Unassembled WGS sequence"/>
</dbReference>
<organism evidence="2 3">
    <name type="scientific">Liparis tanakae</name>
    <name type="common">Tanaka's snailfish</name>
    <dbReference type="NCBI Taxonomy" id="230148"/>
    <lineage>
        <taxon>Eukaryota</taxon>
        <taxon>Metazoa</taxon>
        <taxon>Chordata</taxon>
        <taxon>Craniata</taxon>
        <taxon>Vertebrata</taxon>
        <taxon>Euteleostomi</taxon>
        <taxon>Actinopterygii</taxon>
        <taxon>Neopterygii</taxon>
        <taxon>Teleostei</taxon>
        <taxon>Neoteleostei</taxon>
        <taxon>Acanthomorphata</taxon>
        <taxon>Eupercaria</taxon>
        <taxon>Perciformes</taxon>
        <taxon>Cottioidei</taxon>
        <taxon>Cottales</taxon>
        <taxon>Liparidae</taxon>
        <taxon>Liparis</taxon>
    </lineage>
</organism>
<keyword evidence="3" id="KW-1185">Reference proteome</keyword>
<evidence type="ECO:0000256" key="1">
    <source>
        <dbReference type="SAM" id="MobiDB-lite"/>
    </source>
</evidence>
<proteinExistence type="predicted"/>
<dbReference type="EMBL" id="SRLO01000033">
    <property type="protein sequence ID" value="TNN83384.1"/>
    <property type="molecule type" value="Genomic_DNA"/>
</dbReference>
<gene>
    <name evidence="2" type="ORF">EYF80_006365</name>
</gene>
<evidence type="ECO:0000313" key="3">
    <source>
        <dbReference type="Proteomes" id="UP000314294"/>
    </source>
</evidence>
<reference evidence="2 3" key="1">
    <citation type="submission" date="2019-03" db="EMBL/GenBank/DDBJ databases">
        <title>First draft genome of Liparis tanakae, snailfish: a comprehensive survey of snailfish specific genes.</title>
        <authorList>
            <person name="Kim W."/>
            <person name="Song I."/>
            <person name="Jeong J.-H."/>
            <person name="Kim D."/>
            <person name="Kim S."/>
            <person name="Ryu S."/>
            <person name="Song J.Y."/>
            <person name="Lee S.K."/>
        </authorList>
    </citation>
    <scope>NUCLEOTIDE SEQUENCE [LARGE SCALE GENOMIC DNA]</scope>
    <source>
        <tissue evidence="2">Muscle</tissue>
    </source>
</reference>
<dbReference type="AlphaFoldDB" id="A0A4Z2J0P4"/>
<feature type="region of interest" description="Disordered" evidence="1">
    <location>
        <begin position="55"/>
        <end position="115"/>
    </location>
</feature>
<protein>
    <submittedName>
        <fullName evidence="2">Uncharacterized protein</fullName>
    </submittedName>
</protein>
<sequence length="115" mass="12080">MDMGVQVHVSPLCGALLHPPAGARDGGSGVGLTLLQVPLVVPRLLFLGDKLLHPSRTDHRSRRASSSSGRRVNCGLTEGSSGSDNKRRSGCGADSPLPPGDAAPRRTCFRSRLSR</sequence>
<name>A0A4Z2J0P4_9TELE</name>
<accession>A0A4Z2J0P4</accession>
<comment type="caution">
    <text evidence="2">The sequence shown here is derived from an EMBL/GenBank/DDBJ whole genome shotgun (WGS) entry which is preliminary data.</text>
</comment>
<evidence type="ECO:0000313" key="2">
    <source>
        <dbReference type="EMBL" id="TNN83384.1"/>
    </source>
</evidence>